<dbReference type="Gene3D" id="2.40.440.10">
    <property type="entry name" value="L,D-transpeptidase catalytic domain-like"/>
    <property type="match status" value="1"/>
</dbReference>
<keyword evidence="5 7" id="KW-0573">Peptidoglycan synthesis</keyword>
<evidence type="ECO:0000256" key="5">
    <source>
        <dbReference type="ARBA" id="ARBA00022984"/>
    </source>
</evidence>
<evidence type="ECO:0000256" key="7">
    <source>
        <dbReference type="PROSITE-ProRule" id="PRU01373"/>
    </source>
</evidence>
<dbReference type="Pfam" id="PF03734">
    <property type="entry name" value="YkuD"/>
    <property type="match status" value="1"/>
</dbReference>
<protein>
    <submittedName>
        <fullName evidence="9">Murein L,D-transpeptidase YcbB/YkuD</fullName>
    </submittedName>
</protein>
<dbReference type="InterPro" id="IPR036365">
    <property type="entry name" value="PGBD-like_sf"/>
</dbReference>
<keyword evidence="3" id="KW-0808">Transferase</keyword>
<gene>
    <name evidence="9" type="ORF">C8P70_10925</name>
</gene>
<dbReference type="Pfam" id="PF01471">
    <property type="entry name" value="PG_binding_1"/>
    <property type="match status" value="1"/>
</dbReference>
<dbReference type="InterPro" id="IPR002477">
    <property type="entry name" value="Peptidoglycan-bd-like"/>
</dbReference>
<dbReference type="SUPFAM" id="SSF47090">
    <property type="entry name" value="PGBD-like"/>
    <property type="match status" value="1"/>
</dbReference>
<dbReference type="InterPro" id="IPR005490">
    <property type="entry name" value="LD_TPept_cat_dom"/>
</dbReference>
<dbReference type="InterPro" id="IPR052905">
    <property type="entry name" value="LD-transpeptidase_YkuD-like"/>
</dbReference>
<dbReference type="GO" id="GO:0008360">
    <property type="term" value="P:regulation of cell shape"/>
    <property type="evidence" value="ECO:0007669"/>
    <property type="project" value="UniProtKB-UniRule"/>
</dbReference>
<evidence type="ECO:0000256" key="2">
    <source>
        <dbReference type="ARBA" id="ARBA00005992"/>
    </source>
</evidence>
<comment type="pathway">
    <text evidence="1 7">Cell wall biogenesis; peptidoglycan biosynthesis.</text>
</comment>
<evidence type="ECO:0000259" key="8">
    <source>
        <dbReference type="PROSITE" id="PS52029"/>
    </source>
</evidence>
<dbReference type="Proteomes" id="UP000295215">
    <property type="component" value="Unassembled WGS sequence"/>
</dbReference>
<feature type="active site" description="Nucleophile" evidence="7">
    <location>
        <position position="426"/>
    </location>
</feature>
<name>A0A4V3E8R4_9FLAO</name>
<evidence type="ECO:0000256" key="6">
    <source>
        <dbReference type="ARBA" id="ARBA00023316"/>
    </source>
</evidence>
<dbReference type="GO" id="GO:0004180">
    <property type="term" value="F:carboxypeptidase activity"/>
    <property type="evidence" value="ECO:0007669"/>
    <property type="project" value="UniProtKB-ARBA"/>
</dbReference>
<organism evidence="9 10">
    <name type="scientific">Myroides indicus</name>
    <dbReference type="NCBI Taxonomy" id="1323422"/>
    <lineage>
        <taxon>Bacteria</taxon>
        <taxon>Pseudomonadati</taxon>
        <taxon>Bacteroidota</taxon>
        <taxon>Flavobacteriia</taxon>
        <taxon>Flavobacteriales</taxon>
        <taxon>Flavobacteriaceae</taxon>
        <taxon>Myroides</taxon>
    </lineage>
</organism>
<dbReference type="PANTHER" id="PTHR41533">
    <property type="entry name" value="L,D-TRANSPEPTIDASE HI_1667-RELATED"/>
    <property type="match status" value="1"/>
</dbReference>
<dbReference type="GO" id="GO:0009252">
    <property type="term" value="P:peptidoglycan biosynthetic process"/>
    <property type="evidence" value="ECO:0007669"/>
    <property type="project" value="UniProtKB-UniPathway"/>
</dbReference>
<dbReference type="GO" id="GO:0016740">
    <property type="term" value="F:transferase activity"/>
    <property type="evidence" value="ECO:0007669"/>
    <property type="project" value="UniProtKB-KW"/>
</dbReference>
<sequence>MQVIYHDTVQIQPIAHPDILDIDTLLLSGESQEIKKFYKTNEYKIGWTEEENRMQLLEVLKNLKTDGIPTEQFPIAKLEEYNKDYAELSDQEKMKADILFANNYSLALNQLYNGVLNARKLYNDWDIDAKNLSASSTMVLALDNKAVEISFDSIRPAKQVYTRMRSKLTDLYELNSDSLQVFKNTTVNINDTLSQTSTLVNHLIFLNYLSDSISSASAVYTPAIADGIKQLQNKHKLKINGIADEKTMDALVSEVNMVKEKLIVNLERWRWFPREFGEYYILINIPNYSLVAVSENDTLQSHKIVVGKKDRKTPVLSSQLTTIVLNPTWTVPPTILKNDLTPKASADRSYFTKQNFTIYNAQGKVVSAEEWDPSKARSYRYVQKGGPGNTLGRIKFLFKNNHAVYLHDTPSKWNFDIDKRSLSSGCVRVQDPFDLAQYVFEIVGNNISQEKINEILKSEKTNNISVSKVPVQIHQLYWTIQIDKNGKIKLLDDLYDLDKDLYKKLNTSKG</sequence>
<evidence type="ECO:0000256" key="3">
    <source>
        <dbReference type="ARBA" id="ARBA00022679"/>
    </source>
</evidence>
<dbReference type="InterPro" id="IPR038063">
    <property type="entry name" value="Transpep_catalytic_dom"/>
</dbReference>
<evidence type="ECO:0000313" key="10">
    <source>
        <dbReference type="Proteomes" id="UP000295215"/>
    </source>
</evidence>
<feature type="domain" description="L,D-TPase catalytic" evidence="8">
    <location>
        <begin position="279"/>
        <end position="455"/>
    </location>
</feature>
<dbReference type="EMBL" id="SOAG01000009">
    <property type="protein sequence ID" value="TDS60169.1"/>
    <property type="molecule type" value="Genomic_DNA"/>
</dbReference>
<dbReference type="GO" id="GO:0071555">
    <property type="term" value="P:cell wall organization"/>
    <property type="evidence" value="ECO:0007669"/>
    <property type="project" value="UniProtKB-UniRule"/>
</dbReference>
<dbReference type="Pfam" id="PF20142">
    <property type="entry name" value="Scaffold"/>
    <property type="match status" value="1"/>
</dbReference>
<feature type="active site" description="Proton donor/acceptor" evidence="7">
    <location>
        <position position="407"/>
    </location>
</feature>
<evidence type="ECO:0000256" key="4">
    <source>
        <dbReference type="ARBA" id="ARBA00022960"/>
    </source>
</evidence>
<dbReference type="PROSITE" id="PS52029">
    <property type="entry name" value="LD_TPASE"/>
    <property type="match status" value="1"/>
</dbReference>
<dbReference type="InterPro" id="IPR045380">
    <property type="entry name" value="LD_TPept_scaffold_dom"/>
</dbReference>
<proteinExistence type="inferred from homology"/>
<dbReference type="PANTHER" id="PTHR41533:SF2">
    <property type="entry name" value="BLR7131 PROTEIN"/>
    <property type="match status" value="1"/>
</dbReference>
<dbReference type="SUPFAM" id="SSF141523">
    <property type="entry name" value="L,D-transpeptidase catalytic domain-like"/>
    <property type="match status" value="1"/>
</dbReference>
<keyword evidence="4 7" id="KW-0133">Cell shape</keyword>
<dbReference type="AlphaFoldDB" id="A0A4V3E8R4"/>
<accession>A0A4V3E8R4</accession>
<reference evidence="9 10" key="1">
    <citation type="submission" date="2019-03" db="EMBL/GenBank/DDBJ databases">
        <title>Genomic Encyclopedia of Archaeal and Bacterial Type Strains, Phase II (KMG-II): from individual species to whole genera.</title>
        <authorList>
            <person name="Goeker M."/>
        </authorList>
    </citation>
    <scope>NUCLEOTIDE SEQUENCE [LARGE SCALE GENOMIC DNA]</scope>
    <source>
        <strain evidence="9 10">DSM 28213</strain>
    </source>
</reference>
<dbReference type="CDD" id="cd16913">
    <property type="entry name" value="YkuD_like"/>
    <property type="match status" value="1"/>
</dbReference>
<keyword evidence="10" id="KW-1185">Reference proteome</keyword>
<evidence type="ECO:0000313" key="9">
    <source>
        <dbReference type="EMBL" id="TDS60169.1"/>
    </source>
</evidence>
<dbReference type="UniPathway" id="UPA00219"/>
<evidence type="ECO:0000256" key="1">
    <source>
        <dbReference type="ARBA" id="ARBA00004752"/>
    </source>
</evidence>
<keyword evidence="6 7" id="KW-0961">Cell wall biogenesis/degradation</keyword>
<comment type="similarity">
    <text evidence="2">Belongs to the YkuD family.</text>
</comment>
<comment type="caution">
    <text evidence="9">The sequence shown here is derived from an EMBL/GenBank/DDBJ whole genome shotgun (WGS) entry which is preliminary data.</text>
</comment>